<evidence type="ECO:0000256" key="7">
    <source>
        <dbReference type="SAM" id="MobiDB-lite"/>
    </source>
</evidence>
<dbReference type="Pfam" id="PF07690">
    <property type="entry name" value="MFS_1"/>
    <property type="match status" value="1"/>
</dbReference>
<keyword evidence="6 8" id="KW-0472">Membrane</keyword>
<evidence type="ECO:0000256" key="8">
    <source>
        <dbReference type="SAM" id="Phobius"/>
    </source>
</evidence>
<feature type="transmembrane region" description="Helical" evidence="8">
    <location>
        <begin position="351"/>
        <end position="370"/>
    </location>
</feature>
<feature type="transmembrane region" description="Helical" evidence="8">
    <location>
        <begin position="32"/>
        <end position="56"/>
    </location>
</feature>
<name>A0A1T5IT84_9MICO</name>
<evidence type="ECO:0000313" key="10">
    <source>
        <dbReference type="EMBL" id="SKC42360.1"/>
    </source>
</evidence>
<dbReference type="PROSITE" id="PS50850">
    <property type="entry name" value="MFS"/>
    <property type="match status" value="1"/>
</dbReference>
<accession>A0A1T5IT84</accession>
<dbReference type="InterPro" id="IPR011701">
    <property type="entry name" value="MFS"/>
</dbReference>
<dbReference type="Gene3D" id="1.20.1720.10">
    <property type="entry name" value="Multidrug resistance protein D"/>
    <property type="match status" value="1"/>
</dbReference>
<feature type="transmembrane region" description="Helical" evidence="8">
    <location>
        <begin position="159"/>
        <end position="180"/>
    </location>
</feature>
<dbReference type="GO" id="GO:0005886">
    <property type="term" value="C:plasma membrane"/>
    <property type="evidence" value="ECO:0007669"/>
    <property type="project" value="UniProtKB-SubCell"/>
</dbReference>
<dbReference type="STRING" id="526729.SAMN04324258_0898"/>
<dbReference type="SUPFAM" id="SSF103473">
    <property type="entry name" value="MFS general substrate transporter"/>
    <property type="match status" value="1"/>
</dbReference>
<feature type="transmembrane region" description="Helical" evidence="8">
    <location>
        <begin position="440"/>
        <end position="463"/>
    </location>
</feature>
<reference evidence="10 11" key="1">
    <citation type="submission" date="2017-02" db="EMBL/GenBank/DDBJ databases">
        <authorList>
            <person name="Peterson S.W."/>
        </authorList>
    </citation>
    <scope>NUCLEOTIDE SEQUENCE [LARGE SCALE GENOMIC DNA]</scope>
    <source>
        <strain evidence="10 11">DSM 21481</strain>
    </source>
</reference>
<evidence type="ECO:0000256" key="6">
    <source>
        <dbReference type="ARBA" id="ARBA00023136"/>
    </source>
</evidence>
<feature type="domain" description="Major facilitator superfamily (MFS) profile" evidence="9">
    <location>
        <begin position="33"/>
        <end position="471"/>
    </location>
</feature>
<dbReference type="PANTHER" id="PTHR42718">
    <property type="entry name" value="MAJOR FACILITATOR SUPERFAMILY MULTIDRUG TRANSPORTER MFSC"/>
    <property type="match status" value="1"/>
</dbReference>
<dbReference type="CDD" id="cd17321">
    <property type="entry name" value="MFS_MMR_MDR_like"/>
    <property type="match status" value="1"/>
</dbReference>
<feature type="transmembrane region" description="Helical" evidence="8">
    <location>
        <begin position="376"/>
        <end position="398"/>
    </location>
</feature>
<feature type="transmembrane region" description="Helical" evidence="8">
    <location>
        <begin position="410"/>
        <end position="434"/>
    </location>
</feature>
<feature type="transmembrane region" description="Helical" evidence="8">
    <location>
        <begin position="186"/>
        <end position="208"/>
    </location>
</feature>
<sequence>MVPMTSTPLAPAATPTTAPPTPAPTARRSTTAILAIILVGYFMVILDNSIVITGLPHIQDELGMTSTALAWVQDAYLLAFGGLLLLGARAGDVLGRRRMFVAGLAVFTLASVAVGLAPTGGLLVAARAVQGVGAAVLAPSTLALLTASFPEGPERTRATAAYGAVAGIGASVGLVVGGLLADLVSWRAGFLVNLPVGVVMLVAGLRVLPETPRTPGRFDVAGALLATLGPTALVYGFVRAGGAGWADAGTAAALGLGVGLLVTLVVVERRAAQPVLPLGLFASRERVGAYVARLLFIGAMMGFFLFTSQYLQDERGFSALAAGFAYFPMTAVNFVVALAVPRLQRRTSGPVLLVAGLVLAVAGMAWLGSIDASASYVAGIALPMMLIGAGQGLAFGPLTASGIAGVEPSLAGAASGVVNSVHQLGGALGMSLVLALTSTYAAAMTAGAVLLLAALAAAVLLVLPSARRRSGA</sequence>
<keyword evidence="11" id="KW-1185">Reference proteome</keyword>
<dbReference type="EMBL" id="FUZQ01000001">
    <property type="protein sequence ID" value="SKC42360.1"/>
    <property type="molecule type" value="Genomic_DNA"/>
</dbReference>
<evidence type="ECO:0000256" key="2">
    <source>
        <dbReference type="ARBA" id="ARBA00022448"/>
    </source>
</evidence>
<feature type="transmembrane region" description="Helical" evidence="8">
    <location>
        <begin position="244"/>
        <end position="267"/>
    </location>
</feature>
<dbReference type="PANTHER" id="PTHR42718:SF46">
    <property type="entry name" value="BLR6921 PROTEIN"/>
    <property type="match status" value="1"/>
</dbReference>
<feature type="transmembrane region" description="Helical" evidence="8">
    <location>
        <begin position="220"/>
        <end position="238"/>
    </location>
</feature>
<dbReference type="Gene3D" id="1.20.1250.20">
    <property type="entry name" value="MFS general substrate transporter like domains"/>
    <property type="match status" value="1"/>
</dbReference>
<keyword evidence="5 8" id="KW-1133">Transmembrane helix</keyword>
<evidence type="ECO:0000256" key="5">
    <source>
        <dbReference type="ARBA" id="ARBA00022989"/>
    </source>
</evidence>
<feature type="transmembrane region" description="Helical" evidence="8">
    <location>
        <begin position="68"/>
        <end position="87"/>
    </location>
</feature>
<feature type="transmembrane region" description="Helical" evidence="8">
    <location>
        <begin position="124"/>
        <end position="147"/>
    </location>
</feature>
<gene>
    <name evidence="10" type="ORF">SAMN04324258_0898</name>
</gene>
<dbReference type="InterPro" id="IPR001807">
    <property type="entry name" value="ClC"/>
</dbReference>
<proteinExistence type="predicted"/>
<evidence type="ECO:0000256" key="4">
    <source>
        <dbReference type="ARBA" id="ARBA00022692"/>
    </source>
</evidence>
<protein>
    <submittedName>
        <fullName evidence="10">Drug resistance transporter, EmrB/QacA subfamily</fullName>
    </submittedName>
</protein>
<feature type="transmembrane region" description="Helical" evidence="8">
    <location>
        <begin position="317"/>
        <end position="339"/>
    </location>
</feature>
<feature type="transmembrane region" description="Helical" evidence="8">
    <location>
        <begin position="99"/>
        <end position="118"/>
    </location>
</feature>
<dbReference type="AlphaFoldDB" id="A0A1T5IT84"/>
<feature type="transmembrane region" description="Helical" evidence="8">
    <location>
        <begin position="287"/>
        <end position="311"/>
    </location>
</feature>
<comment type="subcellular location">
    <subcellularLocation>
        <location evidence="1">Cell membrane</location>
        <topology evidence="1">Multi-pass membrane protein</topology>
    </subcellularLocation>
</comment>
<dbReference type="InterPro" id="IPR036259">
    <property type="entry name" value="MFS_trans_sf"/>
</dbReference>
<evidence type="ECO:0000259" key="9">
    <source>
        <dbReference type="PROSITE" id="PS50850"/>
    </source>
</evidence>
<dbReference type="Proteomes" id="UP000189777">
    <property type="component" value="Unassembled WGS sequence"/>
</dbReference>
<evidence type="ECO:0000313" key="11">
    <source>
        <dbReference type="Proteomes" id="UP000189777"/>
    </source>
</evidence>
<feature type="region of interest" description="Disordered" evidence="7">
    <location>
        <begin position="1"/>
        <end position="26"/>
    </location>
</feature>
<feature type="compositionally biased region" description="Low complexity" evidence="7">
    <location>
        <begin position="1"/>
        <end position="16"/>
    </location>
</feature>
<organism evidence="10 11">
    <name type="scientific">Krasilnikoviella flava</name>
    <dbReference type="NCBI Taxonomy" id="526729"/>
    <lineage>
        <taxon>Bacteria</taxon>
        <taxon>Bacillati</taxon>
        <taxon>Actinomycetota</taxon>
        <taxon>Actinomycetes</taxon>
        <taxon>Micrococcales</taxon>
        <taxon>Promicromonosporaceae</taxon>
        <taxon>Krasilnikoviella</taxon>
    </lineage>
</organism>
<keyword evidence="4 8" id="KW-0812">Transmembrane</keyword>
<evidence type="ECO:0000256" key="1">
    <source>
        <dbReference type="ARBA" id="ARBA00004651"/>
    </source>
</evidence>
<keyword evidence="2" id="KW-0813">Transport</keyword>
<dbReference type="GO" id="GO:0015108">
    <property type="term" value="F:chloride transmembrane transporter activity"/>
    <property type="evidence" value="ECO:0007669"/>
    <property type="project" value="InterPro"/>
</dbReference>
<keyword evidence="3" id="KW-1003">Cell membrane</keyword>
<dbReference type="InterPro" id="IPR020846">
    <property type="entry name" value="MFS_dom"/>
</dbReference>
<evidence type="ECO:0000256" key="3">
    <source>
        <dbReference type="ARBA" id="ARBA00022475"/>
    </source>
</evidence>
<dbReference type="PRINTS" id="PR00762">
    <property type="entry name" value="CLCHANNEL"/>
</dbReference>